<protein>
    <recommendedName>
        <fullName evidence="4">STE3-domain-containing protein</fullName>
    </recommendedName>
</protein>
<name>A0A165DQV3_9APHY</name>
<feature type="transmembrane region" description="Helical" evidence="1">
    <location>
        <begin position="12"/>
        <end position="30"/>
    </location>
</feature>
<evidence type="ECO:0008006" key="4">
    <source>
        <dbReference type="Google" id="ProtNLM"/>
    </source>
</evidence>
<dbReference type="OrthoDB" id="2384193at2759"/>
<accession>A0A165DQV3</accession>
<sequence length="448" mass="50957">MCHTSPPTLLSWAVLSVLLGAFLLFHLWRFDRFRCLRWNNGPYSGAFKRIMTYTYLTSIPLLVIYSVGFCALKYKQGYVDVAFYGIIPTPYELWPEKDQRWIFPLYMLFSFAWGLEMVTHLEELCFWLFLVNASSVQQDWFRSAYFKIWAGGSIVAVIYMPIITIVARHDPLKSEAYSFIAGSIGSLLLTVLFMPVLYMFPKFLRGLKTQRVDVNTIVRLTTFNELNRIRVFFRFLFCAPLLILGIDALTTHERVNHNEFGTEFLAFVAGIGCMVSSGITLVIFFPRSIHNEVYARNASRDKSQQLHTIQTFDQSERSSYFTPTSPGHDKSAPPHTFHVASGKYTSARNATLVSDSDPAFIKASALDPEADVGPPETTFKTFAPNRRLDSGATIEGGVRVVGITERNLARHNWATSNVHPFVHNFTSPIDLVQGDSFQGIPRFTRRYP</sequence>
<feature type="transmembrane region" description="Helical" evidence="1">
    <location>
        <begin position="50"/>
        <end position="74"/>
    </location>
</feature>
<dbReference type="EMBL" id="KV427630">
    <property type="protein sequence ID" value="KZT05431.1"/>
    <property type="molecule type" value="Genomic_DNA"/>
</dbReference>
<dbReference type="STRING" id="1314785.A0A165DQV3"/>
<dbReference type="RefSeq" id="XP_040763171.1">
    <property type="nucleotide sequence ID" value="XM_040901655.1"/>
</dbReference>
<feature type="transmembrane region" description="Helical" evidence="1">
    <location>
        <begin position="264"/>
        <end position="286"/>
    </location>
</feature>
<reference evidence="2 3" key="1">
    <citation type="journal article" date="2016" name="Mol. Biol. Evol.">
        <title>Comparative Genomics of Early-Diverging Mushroom-Forming Fungi Provides Insights into the Origins of Lignocellulose Decay Capabilities.</title>
        <authorList>
            <person name="Nagy L.G."/>
            <person name="Riley R."/>
            <person name="Tritt A."/>
            <person name="Adam C."/>
            <person name="Daum C."/>
            <person name="Floudas D."/>
            <person name="Sun H."/>
            <person name="Yadav J.S."/>
            <person name="Pangilinan J."/>
            <person name="Larsson K.H."/>
            <person name="Matsuura K."/>
            <person name="Barry K."/>
            <person name="Labutti K."/>
            <person name="Kuo R."/>
            <person name="Ohm R.A."/>
            <person name="Bhattacharya S.S."/>
            <person name="Shirouzu T."/>
            <person name="Yoshinaga Y."/>
            <person name="Martin F.M."/>
            <person name="Grigoriev I.V."/>
            <person name="Hibbett D.S."/>
        </authorList>
    </citation>
    <scope>NUCLEOTIDE SEQUENCE [LARGE SCALE GENOMIC DNA]</scope>
    <source>
        <strain evidence="2 3">93-53</strain>
    </source>
</reference>
<keyword evidence="3" id="KW-1185">Reference proteome</keyword>
<evidence type="ECO:0000313" key="3">
    <source>
        <dbReference type="Proteomes" id="UP000076871"/>
    </source>
</evidence>
<dbReference type="InParanoid" id="A0A165DQV3"/>
<feature type="transmembrane region" description="Helical" evidence="1">
    <location>
        <begin position="179"/>
        <end position="200"/>
    </location>
</feature>
<keyword evidence="1" id="KW-0812">Transmembrane</keyword>
<feature type="transmembrane region" description="Helical" evidence="1">
    <location>
        <begin position="231"/>
        <end position="252"/>
    </location>
</feature>
<dbReference type="AlphaFoldDB" id="A0A165DQV3"/>
<gene>
    <name evidence="2" type="ORF">LAESUDRAFT_230296</name>
</gene>
<proteinExistence type="predicted"/>
<dbReference type="GeneID" id="63818687"/>
<evidence type="ECO:0000256" key="1">
    <source>
        <dbReference type="SAM" id="Phobius"/>
    </source>
</evidence>
<organism evidence="2 3">
    <name type="scientific">Laetiporus sulphureus 93-53</name>
    <dbReference type="NCBI Taxonomy" id="1314785"/>
    <lineage>
        <taxon>Eukaryota</taxon>
        <taxon>Fungi</taxon>
        <taxon>Dikarya</taxon>
        <taxon>Basidiomycota</taxon>
        <taxon>Agaricomycotina</taxon>
        <taxon>Agaricomycetes</taxon>
        <taxon>Polyporales</taxon>
        <taxon>Laetiporus</taxon>
    </lineage>
</organism>
<keyword evidence="1" id="KW-0472">Membrane</keyword>
<feature type="transmembrane region" description="Helical" evidence="1">
    <location>
        <begin position="144"/>
        <end position="167"/>
    </location>
</feature>
<keyword evidence="1" id="KW-1133">Transmembrane helix</keyword>
<dbReference type="Proteomes" id="UP000076871">
    <property type="component" value="Unassembled WGS sequence"/>
</dbReference>
<evidence type="ECO:0000313" key="2">
    <source>
        <dbReference type="EMBL" id="KZT05431.1"/>
    </source>
</evidence>
<feature type="transmembrane region" description="Helical" evidence="1">
    <location>
        <begin position="101"/>
        <end position="132"/>
    </location>
</feature>